<dbReference type="EMBL" id="BRXU01000005">
    <property type="protein sequence ID" value="GLC52313.1"/>
    <property type="molecule type" value="Genomic_DNA"/>
</dbReference>
<dbReference type="Proteomes" id="UP001165080">
    <property type="component" value="Unassembled WGS sequence"/>
</dbReference>
<gene>
    <name evidence="1" type="primary">PLESTB000999</name>
    <name evidence="1" type="ORF">PLESTB_000607900</name>
</gene>
<name>A0A9W6BIB1_9CHLO</name>
<proteinExistence type="predicted"/>
<sequence length="89" mass="9685">MGTSFNGRHIELFLYGLDRDITGGYYTGGTFLIQACPLYPGSLADICKRTADDLCLFSFVDTPQHRFVSVCRAQNLSSLGTACASQGRP</sequence>
<evidence type="ECO:0000313" key="1">
    <source>
        <dbReference type="EMBL" id="GLC52313.1"/>
    </source>
</evidence>
<reference evidence="1 2" key="1">
    <citation type="journal article" date="2023" name="Commun. Biol.">
        <title>Reorganization of the ancestral sex-determining regions during the evolution of trioecy in Pleodorina starrii.</title>
        <authorList>
            <person name="Takahashi K."/>
            <person name="Suzuki S."/>
            <person name="Kawai-Toyooka H."/>
            <person name="Yamamoto K."/>
            <person name="Hamaji T."/>
            <person name="Ootsuki R."/>
            <person name="Yamaguchi H."/>
            <person name="Kawachi M."/>
            <person name="Higashiyama T."/>
            <person name="Nozaki H."/>
        </authorList>
    </citation>
    <scope>NUCLEOTIDE SEQUENCE [LARGE SCALE GENOMIC DNA]</scope>
    <source>
        <strain evidence="1 2">NIES-4479</strain>
    </source>
</reference>
<protein>
    <submittedName>
        <fullName evidence="1">Uncharacterized protein</fullName>
    </submittedName>
</protein>
<evidence type="ECO:0000313" key="2">
    <source>
        <dbReference type="Proteomes" id="UP001165080"/>
    </source>
</evidence>
<dbReference type="AlphaFoldDB" id="A0A9W6BIB1"/>
<keyword evidence="2" id="KW-1185">Reference proteome</keyword>
<comment type="caution">
    <text evidence="1">The sequence shown here is derived from an EMBL/GenBank/DDBJ whole genome shotgun (WGS) entry which is preliminary data.</text>
</comment>
<organism evidence="1 2">
    <name type="scientific">Pleodorina starrii</name>
    <dbReference type="NCBI Taxonomy" id="330485"/>
    <lineage>
        <taxon>Eukaryota</taxon>
        <taxon>Viridiplantae</taxon>
        <taxon>Chlorophyta</taxon>
        <taxon>core chlorophytes</taxon>
        <taxon>Chlorophyceae</taxon>
        <taxon>CS clade</taxon>
        <taxon>Chlamydomonadales</taxon>
        <taxon>Volvocaceae</taxon>
        <taxon>Pleodorina</taxon>
    </lineage>
</organism>
<accession>A0A9W6BIB1</accession>